<dbReference type="PATRIC" id="fig|1360.96.peg.2224"/>
<evidence type="ECO:0000313" key="2">
    <source>
        <dbReference type="Proteomes" id="UP000031847"/>
    </source>
</evidence>
<dbReference type="GO" id="GO:0003677">
    <property type="term" value="F:DNA binding"/>
    <property type="evidence" value="ECO:0007669"/>
    <property type="project" value="InterPro"/>
</dbReference>
<dbReference type="Pfam" id="PF01381">
    <property type="entry name" value="HTH_3"/>
    <property type="match status" value="1"/>
</dbReference>
<gene>
    <name evidence="1" type="ORF">JCM5805K_0336</name>
</gene>
<dbReference type="PROSITE" id="PS50943">
    <property type="entry name" value="HTH_CROC1"/>
    <property type="match status" value="1"/>
</dbReference>
<sequence length="162" mass="18634">MAKNRINELRKAQNLTLKDLVELLKQKNIKVNASQISSYEKGTTPRNEDIWEALAEIFDVTLPYLRGYDEGISNVFDLPFDEVNEMIKENVEIKLMLGVLYELKRPERISDIASLAGYAAELSEESWDYIKKSALSIACLERNGVEDWESFFAKDTSYTEIQ</sequence>
<name>A0A0B8QYX2_LACLL</name>
<dbReference type="Gene3D" id="1.10.260.40">
    <property type="entry name" value="lambda repressor-like DNA-binding domains"/>
    <property type="match status" value="1"/>
</dbReference>
<dbReference type="CDD" id="cd00093">
    <property type="entry name" value="HTH_XRE"/>
    <property type="match status" value="1"/>
</dbReference>
<protein>
    <submittedName>
        <fullName evidence="1">Predicted transcriptional regulators</fullName>
    </submittedName>
</protein>
<dbReference type="AlphaFoldDB" id="A0A0B8QYX2"/>
<dbReference type="SUPFAM" id="SSF47413">
    <property type="entry name" value="lambda repressor-like DNA-binding domains"/>
    <property type="match status" value="1"/>
</dbReference>
<reference evidence="1 2" key="1">
    <citation type="submission" date="2015-01" db="EMBL/GenBank/DDBJ databases">
        <title>Lactococcus lactis subsp.lactis JCM 5805 whole genome shotgun sequence.</title>
        <authorList>
            <person name="Fujii T."/>
            <person name="Tomita Y."/>
            <person name="Ikushima S."/>
            <person name="Fujiwara D."/>
        </authorList>
    </citation>
    <scope>NUCLEOTIDE SEQUENCE [LARGE SCALE GENOMIC DNA]</scope>
    <source>
        <strain evidence="1 2">JCM 5805</strain>
    </source>
</reference>
<comment type="caution">
    <text evidence="1">The sequence shown here is derived from an EMBL/GenBank/DDBJ whole genome shotgun (WGS) entry which is preliminary data.</text>
</comment>
<dbReference type="SMART" id="SM00530">
    <property type="entry name" value="HTH_XRE"/>
    <property type="match status" value="1"/>
</dbReference>
<dbReference type="EMBL" id="BBSI01000011">
    <property type="protein sequence ID" value="GAM79229.1"/>
    <property type="molecule type" value="Genomic_DNA"/>
</dbReference>
<dbReference type="Proteomes" id="UP000031847">
    <property type="component" value="Unassembled WGS sequence"/>
</dbReference>
<dbReference type="RefSeq" id="WP_025016823.1">
    <property type="nucleotide sequence ID" value="NZ_BAABQR010000004.1"/>
</dbReference>
<evidence type="ECO:0000313" key="1">
    <source>
        <dbReference type="EMBL" id="GAM79229.1"/>
    </source>
</evidence>
<organism evidence="1 2">
    <name type="scientific">Lactococcus lactis subsp. lactis</name>
    <name type="common">Streptococcus lactis</name>
    <dbReference type="NCBI Taxonomy" id="1360"/>
    <lineage>
        <taxon>Bacteria</taxon>
        <taxon>Bacillati</taxon>
        <taxon>Bacillota</taxon>
        <taxon>Bacilli</taxon>
        <taxon>Lactobacillales</taxon>
        <taxon>Streptococcaceae</taxon>
        <taxon>Lactococcus</taxon>
    </lineage>
</organism>
<accession>A0A0B8QYX2</accession>
<dbReference type="InterPro" id="IPR010982">
    <property type="entry name" value="Lambda_DNA-bd_dom_sf"/>
</dbReference>
<proteinExistence type="predicted"/>
<dbReference type="InterPro" id="IPR001387">
    <property type="entry name" value="Cro/C1-type_HTH"/>
</dbReference>